<organism evidence="6 7">
    <name type="scientific">Vitis vinifera</name>
    <name type="common">Grape</name>
    <dbReference type="NCBI Taxonomy" id="29760"/>
    <lineage>
        <taxon>Eukaryota</taxon>
        <taxon>Viridiplantae</taxon>
        <taxon>Streptophyta</taxon>
        <taxon>Embryophyta</taxon>
        <taxon>Tracheophyta</taxon>
        <taxon>Spermatophyta</taxon>
        <taxon>Magnoliopsida</taxon>
        <taxon>eudicotyledons</taxon>
        <taxon>Gunneridae</taxon>
        <taxon>Pentapetalae</taxon>
        <taxon>rosids</taxon>
        <taxon>Vitales</taxon>
        <taxon>Vitaceae</taxon>
        <taxon>Viteae</taxon>
        <taxon>Vitis</taxon>
    </lineage>
</organism>
<dbReference type="Pfam" id="PF05871">
    <property type="entry name" value="ESCRT-II"/>
    <property type="match status" value="1"/>
</dbReference>
<dbReference type="InterPro" id="IPR011011">
    <property type="entry name" value="Znf_FYVE_PHD"/>
</dbReference>
<feature type="compositionally biased region" description="Low complexity" evidence="4">
    <location>
        <begin position="76"/>
        <end position="85"/>
    </location>
</feature>
<keyword evidence="1" id="KW-0479">Metal-binding</keyword>
<keyword evidence="3" id="KW-0862">Zinc</keyword>
<name>A0ABY9DPW5_VITVI</name>
<gene>
    <name evidence="6" type="ORF">VitviT2T_027290</name>
</gene>
<dbReference type="EMBL" id="CP126665">
    <property type="protein sequence ID" value="WKA09665.1"/>
    <property type="molecule type" value="Genomic_DNA"/>
</dbReference>
<dbReference type="PANTHER" id="PTHR33779">
    <property type="entry name" value="EXPRESSED PROTEIN"/>
    <property type="match status" value="1"/>
</dbReference>
<evidence type="ECO:0000256" key="2">
    <source>
        <dbReference type="ARBA" id="ARBA00022771"/>
    </source>
</evidence>
<sequence length="259" mass="29141">MTTSKAGTVGGAPSQPSPECCMCGDYGFSYELFQCKVCQFRSQHRYCSNLYPKADSYRVCNWCLNQKDDTPEKTQNSSNSSSSNKNNEENDGRIKKKKIGSGSHAKAQRGSLQLPVSGPIKKQKSPERSPTTRKRIIASGCMEERLTRTNSEGSGITKHVFRNKVRRNWVISSFPTSSIIRHTSPSKRHPREAGTLSHEAREAFLSALVLEGRAEWMDKGHKKCLILWHQIQDWADIILHFVRDYGSEDSVMTGNAVRN</sequence>
<accession>A0ABY9DPW5</accession>
<evidence type="ECO:0000313" key="7">
    <source>
        <dbReference type="Proteomes" id="UP001227230"/>
    </source>
</evidence>
<evidence type="ECO:0000256" key="4">
    <source>
        <dbReference type="SAM" id="MobiDB-lite"/>
    </source>
</evidence>
<feature type="domain" description="PHD-type zinc finger plants" evidence="5">
    <location>
        <begin position="21"/>
        <end position="63"/>
    </location>
</feature>
<keyword evidence="7" id="KW-1185">Reference proteome</keyword>
<evidence type="ECO:0000256" key="3">
    <source>
        <dbReference type="ARBA" id="ARBA00022833"/>
    </source>
</evidence>
<reference evidence="6 7" key="1">
    <citation type="journal article" date="2023" name="Hortic Res">
        <title>The complete reference genome for grapevine (Vitis vinifera L.) genetics and breeding.</title>
        <authorList>
            <person name="Shi X."/>
            <person name="Cao S."/>
            <person name="Wang X."/>
            <person name="Huang S."/>
            <person name="Wang Y."/>
            <person name="Liu Z."/>
            <person name="Liu W."/>
            <person name="Leng X."/>
            <person name="Peng Y."/>
            <person name="Wang N."/>
            <person name="Wang Y."/>
            <person name="Ma Z."/>
            <person name="Xu X."/>
            <person name="Zhang F."/>
            <person name="Xue H."/>
            <person name="Zhong H."/>
            <person name="Wang Y."/>
            <person name="Zhang K."/>
            <person name="Velt A."/>
            <person name="Avia K."/>
            <person name="Holtgrawe D."/>
            <person name="Grimplet J."/>
            <person name="Matus J.T."/>
            <person name="Ware D."/>
            <person name="Wu X."/>
            <person name="Wang H."/>
            <person name="Liu C."/>
            <person name="Fang Y."/>
            <person name="Rustenholz C."/>
            <person name="Cheng Z."/>
            <person name="Xiao H."/>
            <person name="Zhou Y."/>
        </authorList>
    </citation>
    <scope>NUCLEOTIDE SEQUENCE [LARGE SCALE GENOMIC DNA]</scope>
    <source>
        <strain evidence="7">cv. Pinot noir / PN40024</strain>
        <tissue evidence="6">Leaf</tissue>
    </source>
</reference>
<protein>
    <recommendedName>
        <fullName evidence="5">PHD-type zinc finger plants domain-containing protein</fullName>
    </recommendedName>
</protein>
<evidence type="ECO:0000259" key="5">
    <source>
        <dbReference type="Pfam" id="PF25054"/>
    </source>
</evidence>
<dbReference type="InterPro" id="IPR056874">
    <property type="entry name" value="PHD_dom_pln"/>
</dbReference>
<dbReference type="Pfam" id="PF25054">
    <property type="entry name" value="PHD_pln"/>
    <property type="match status" value="1"/>
</dbReference>
<keyword evidence="2" id="KW-0863">Zinc-finger</keyword>
<evidence type="ECO:0000313" key="6">
    <source>
        <dbReference type="EMBL" id="WKA09665.1"/>
    </source>
</evidence>
<evidence type="ECO:0000256" key="1">
    <source>
        <dbReference type="ARBA" id="ARBA00022723"/>
    </source>
</evidence>
<proteinExistence type="predicted"/>
<dbReference type="SUPFAM" id="SSF57903">
    <property type="entry name" value="FYVE/PHD zinc finger"/>
    <property type="match status" value="1"/>
</dbReference>
<dbReference type="Proteomes" id="UP001227230">
    <property type="component" value="Chromosome 18"/>
</dbReference>
<feature type="region of interest" description="Disordered" evidence="4">
    <location>
        <begin position="69"/>
        <end position="138"/>
    </location>
</feature>
<dbReference type="InterPro" id="IPR008570">
    <property type="entry name" value="ESCRT-II_cplx_Vps25-sub"/>
</dbReference>
<dbReference type="PANTHER" id="PTHR33779:SF1">
    <property type="entry name" value="EXPRESSED PROTEIN"/>
    <property type="match status" value="1"/>
</dbReference>